<feature type="transmembrane region" description="Helical" evidence="12">
    <location>
        <begin position="322"/>
        <end position="346"/>
    </location>
</feature>
<evidence type="ECO:0000256" key="4">
    <source>
        <dbReference type="ARBA" id="ARBA00022475"/>
    </source>
</evidence>
<feature type="transmembrane region" description="Helical" evidence="12">
    <location>
        <begin position="128"/>
        <end position="149"/>
    </location>
</feature>
<keyword evidence="8 12" id="KW-0249">Electron transport</keyword>
<dbReference type="InterPro" id="IPR002585">
    <property type="entry name" value="Cyt-d_ubiquinol_oxidase_su_1"/>
</dbReference>
<feature type="transmembrane region" description="Helical" evidence="12">
    <location>
        <begin position="98"/>
        <end position="121"/>
    </location>
</feature>
<dbReference type="RefSeq" id="WP_097141631.1">
    <property type="nucleotide sequence ID" value="NZ_OBQD01000013.1"/>
</dbReference>
<dbReference type="PIRSF" id="PIRSF006446">
    <property type="entry name" value="Cyt_quinol_oxidase_1"/>
    <property type="match status" value="1"/>
</dbReference>
<evidence type="ECO:0000256" key="11">
    <source>
        <dbReference type="ARBA" id="ARBA00023136"/>
    </source>
</evidence>
<reference evidence="13 14" key="1">
    <citation type="submission" date="2017-08" db="EMBL/GenBank/DDBJ databases">
        <authorList>
            <person name="de Groot N.N."/>
        </authorList>
    </citation>
    <scope>NUCLEOTIDE SEQUENCE [LARGE SCALE GENOMIC DNA]</scope>
    <source>
        <strain evidence="13 14">JC85</strain>
    </source>
</reference>
<dbReference type="GO" id="GO:0019646">
    <property type="term" value="P:aerobic electron transport chain"/>
    <property type="evidence" value="ECO:0007669"/>
    <property type="project" value="InterPro"/>
</dbReference>
<keyword evidence="10 12" id="KW-0408">Iron</keyword>
<dbReference type="GO" id="GO:0020037">
    <property type="term" value="F:heme binding"/>
    <property type="evidence" value="ECO:0007669"/>
    <property type="project" value="TreeGrafter"/>
</dbReference>
<evidence type="ECO:0000256" key="6">
    <source>
        <dbReference type="ARBA" id="ARBA00022692"/>
    </source>
</evidence>
<evidence type="ECO:0000256" key="1">
    <source>
        <dbReference type="ARBA" id="ARBA00004651"/>
    </source>
</evidence>
<feature type="transmembrane region" description="Helical" evidence="12">
    <location>
        <begin position="408"/>
        <end position="431"/>
    </location>
</feature>
<feature type="transmembrane region" description="Helical" evidence="12">
    <location>
        <begin position="222"/>
        <end position="239"/>
    </location>
</feature>
<gene>
    <name evidence="13" type="ORF">SAMN05892877_11399</name>
</gene>
<dbReference type="PANTHER" id="PTHR30365:SF14">
    <property type="entry name" value="CYTOCHROME BD MENAQUINOL OXIDASE SUBUNIT I-RELATED"/>
    <property type="match status" value="1"/>
</dbReference>
<keyword evidence="4 12" id="KW-1003">Cell membrane</keyword>
<keyword evidence="9 12" id="KW-1133">Transmembrane helix</keyword>
<proteinExistence type="inferred from homology"/>
<organism evidence="13 14">
    <name type="scientific">Rhizobium subbaraonis</name>
    <dbReference type="NCBI Taxonomy" id="908946"/>
    <lineage>
        <taxon>Bacteria</taxon>
        <taxon>Pseudomonadati</taxon>
        <taxon>Pseudomonadota</taxon>
        <taxon>Alphaproteobacteria</taxon>
        <taxon>Hyphomicrobiales</taxon>
        <taxon>Rhizobiaceae</taxon>
        <taxon>Rhizobium/Agrobacterium group</taxon>
        <taxon>Rhizobium</taxon>
    </lineage>
</organism>
<comment type="similarity">
    <text evidence="2 12">Belongs to the cytochrome ubiquinol oxidase subunit 1 family.</text>
</comment>
<feature type="transmembrane region" description="Helical" evidence="12">
    <location>
        <begin position="186"/>
        <end position="210"/>
    </location>
</feature>
<keyword evidence="3 12" id="KW-0813">Transport</keyword>
<accession>A0A285USF7</accession>
<keyword evidence="6 12" id="KW-0812">Transmembrane</keyword>
<dbReference type="GO" id="GO:0046872">
    <property type="term" value="F:metal ion binding"/>
    <property type="evidence" value="ECO:0007669"/>
    <property type="project" value="UniProtKB-UniRule"/>
</dbReference>
<dbReference type="EMBL" id="OBQD01000013">
    <property type="protein sequence ID" value="SOC44780.1"/>
    <property type="molecule type" value="Genomic_DNA"/>
</dbReference>
<sequence>MFETLDATLLARFQFAFTVSFHIVFPAFSIGLASYLAVLEGLWLWTKDEVYLALFNFWKTIFALAFGMGVVSGIVMSYQFGTNWSVFSDKAGPVIGPLMGYEVLTAFFLEAGFLGVMLFGLKRVGPKLHFFATLMVAVGTLISATWILAVNSWMQTPAGFAVNEVGQYVPTDWWAVIFNPSFPYRLVHMVLAAYLTTAFVVGAVGAYHLLRGDAPKRAKKMFSMAMWMAAIVAPIQIFAGDMHGLNTLEHQPAKVMAMEGHYQSHPDGAPLILFGIPNSAEQRVDYAIEIPKLSSLILKHDLNAPLAGLDTVPKELHPPVGIVFWSFRIMVAIGFAMLGIGLWSLWCRWRGTLGENRWLHRTAVLMGPAGFVAVLAGWVTTEVGRQPYTIYGHLLTAESISPVDAPAVATSLVAFIVVYFLVFGAGTFYILRLMGRLPRDPMPDLQGGPIRSAGITPAPAVASKSGSYHHGI</sequence>
<dbReference type="GO" id="GO:0070069">
    <property type="term" value="C:cytochrome complex"/>
    <property type="evidence" value="ECO:0007669"/>
    <property type="project" value="UniProtKB-UniRule"/>
</dbReference>
<evidence type="ECO:0000313" key="14">
    <source>
        <dbReference type="Proteomes" id="UP000219167"/>
    </source>
</evidence>
<dbReference type="AlphaFoldDB" id="A0A285USF7"/>
<keyword evidence="7 12" id="KW-0479">Metal-binding</keyword>
<evidence type="ECO:0000256" key="2">
    <source>
        <dbReference type="ARBA" id="ARBA00009819"/>
    </source>
</evidence>
<feature type="transmembrane region" description="Helical" evidence="12">
    <location>
        <begin position="57"/>
        <end position="78"/>
    </location>
</feature>
<evidence type="ECO:0000256" key="12">
    <source>
        <dbReference type="PIRNR" id="PIRNR006446"/>
    </source>
</evidence>
<protein>
    <submittedName>
        <fullName evidence="13">Cytochrome bd-I ubiquinol oxidase subunit 1 apoprotein</fullName>
    </submittedName>
</protein>
<keyword evidence="14" id="KW-1185">Reference proteome</keyword>
<keyword evidence="5 12" id="KW-0349">Heme</keyword>
<evidence type="ECO:0000256" key="9">
    <source>
        <dbReference type="ARBA" id="ARBA00022989"/>
    </source>
</evidence>
<dbReference type="GO" id="GO:0016682">
    <property type="term" value="F:oxidoreductase activity, acting on diphenols and related substances as donors, oxygen as acceptor"/>
    <property type="evidence" value="ECO:0007669"/>
    <property type="project" value="TreeGrafter"/>
</dbReference>
<name>A0A285USF7_9HYPH</name>
<evidence type="ECO:0000256" key="10">
    <source>
        <dbReference type="ARBA" id="ARBA00023004"/>
    </source>
</evidence>
<evidence type="ECO:0000313" key="13">
    <source>
        <dbReference type="EMBL" id="SOC44780.1"/>
    </source>
</evidence>
<evidence type="ECO:0000256" key="7">
    <source>
        <dbReference type="ARBA" id="ARBA00022723"/>
    </source>
</evidence>
<dbReference type="Proteomes" id="UP000219167">
    <property type="component" value="Unassembled WGS sequence"/>
</dbReference>
<dbReference type="GO" id="GO:0005886">
    <property type="term" value="C:plasma membrane"/>
    <property type="evidence" value="ECO:0007669"/>
    <property type="project" value="UniProtKB-SubCell"/>
</dbReference>
<keyword evidence="11 12" id="KW-0472">Membrane</keyword>
<feature type="transmembrane region" description="Helical" evidence="12">
    <location>
        <begin position="358"/>
        <end position="379"/>
    </location>
</feature>
<evidence type="ECO:0000256" key="3">
    <source>
        <dbReference type="ARBA" id="ARBA00022448"/>
    </source>
</evidence>
<evidence type="ECO:0000256" key="5">
    <source>
        <dbReference type="ARBA" id="ARBA00022617"/>
    </source>
</evidence>
<feature type="transmembrane region" description="Helical" evidence="12">
    <location>
        <begin position="20"/>
        <end position="45"/>
    </location>
</feature>
<dbReference type="PANTHER" id="PTHR30365">
    <property type="entry name" value="CYTOCHROME D UBIQUINOL OXIDASE"/>
    <property type="match status" value="1"/>
</dbReference>
<dbReference type="Pfam" id="PF01654">
    <property type="entry name" value="Cyt_bd_oxida_I"/>
    <property type="match status" value="1"/>
</dbReference>
<dbReference type="GO" id="GO:0009055">
    <property type="term" value="F:electron transfer activity"/>
    <property type="evidence" value="ECO:0007669"/>
    <property type="project" value="UniProtKB-UniRule"/>
</dbReference>
<dbReference type="OrthoDB" id="9807042at2"/>
<evidence type="ECO:0000256" key="8">
    <source>
        <dbReference type="ARBA" id="ARBA00022982"/>
    </source>
</evidence>
<comment type="subcellular location">
    <subcellularLocation>
        <location evidence="12">Cell inner membrane</location>
    </subcellularLocation>
    <subcellularLocation>
        <location evidence="1">Cell membrane</location>
        <topology evidence="1">Multi-pass membrane protein</topology>
    </subcellularLocation>
</comment>